<evidence type="ECO:0000313" key="2">
    <source>
        <dbReference type="Proteomes" id="UP000249451"/>
    </source>
</evidence>
<dbReference type="EMBL" id="QFNY01000283">
    <property type="protein sequence ID" value="PZO98494.1"/>
    <property type="molecule type" value="Genomic_DNA"/>
</dbReference>
<sequence length="116" mass="11353">MGDAVVVAEGAGVDESAASAGGFGGLVFGLFVLPGVVDEGAEESGAFGVSSAIEFALSGFDCGVADSGLASSAQSAGKLVFVFAACLFRLARVTVRRLATFTTIIGTGRVGSGRVG</sequence>
<gene>
    <name evidence="1" type="ORF">DI609_10515</name>
</gene>
<reference evidence="1 2" key="1">
    <citation type="submission" date="2017-11" db="EMBL/GenBank/DDBJ databases">
        <title>Infants hospitalized years apart are colonized by the same room-sourced microbial strains.</title>
        <authorList>
            <person name="Brooks B."/>
            <person name="Olm M.R."/>
            <person name="Firek B.A."/>
            <person name="Baker R."/>
            <person name="Thomas B.C."/>
            <person name="Morowitz M.J."/>
            <person name="Banfield J.F."/>
        </authorList>
    </citation>
    <scope>NUCLEOTIDE SEQUENCE [LARGE SCALE GENOMIC DNA]</scope>
    <source>
        <strain evidence="1">S2_012_000_R3_87</strain>
    </source>
</reference>
<dbReference type="Proteomes" id="UP000249451">
    <property type="component" value="Unassembled WGS sequence"/>
</dbReference>
<proteinExistence type="predicted"/>
<comment type="caution">
    <text evidence="1">The sequence shown here is derived from an EMBL/GenBank/DDBJ whole genome shotgun (WGS) entry which is preliminary data.</text>
</comment>
<name>A0A2W5AVJ5_9CORY</name>
<dbReference type="AlphaFoldDB" id="A0A2W5AVJ5"/>
<accession>A0A2W5AVJ5</accession>
<organism evidence="1 2">
    <name type="scientific">Corynebacterium urealyticum</name>
    <dbReference type="NCBI Taxonomy" id="43771"/>
    <lineage>
        <taxon>Bacteria</taxon>
        <taxon>Bacillati</taxon>
        <taxon>Actinomycetota</taxon>
        <taxon>Actinomycetes</taxon>
        <taxon>Mycobacteriales</taxon>
        <taxon>Corynebacteriaceae</taxon>
        <taxon>Corynebacterium</taxon>
    </lineage>
</organism>
<evidence type="ECO:0000313" key="1">
    <source>
        <dbReference type="EMBL" id="PZO98494.1"/>
    </source>
</evidence>
<protein>
    <submittedName>
        <fullName evidence="1">Uncharacterized protein</fullName>
    </submittedName>
</protein>